<organism evidence="1 2">
    <name type="scientific">Putridiphycobacter roseus</name>
    <dbReference type="NCBI Taxonomy" id="2219161"/>
    <lineage>
        <taxon>Bacteria</taxon>
        <taxon>Pseudomonadati</taxon>
        <taxon>Bacteroidota</taxon>
        <taxon>Flavobacteriia</taxon>
        <taxon>Flavobacteriales</taxon>
        <taxon>Crocinitomicaceae</taxon>
        <taxon>Putridiphycobacter</taxon>
    </lineage>
</organism>
<dbReference type="InterPro" id="IPR053851">
    <property type="entry name" value="DUF6929"/>
</dbReference>
<name>A0A2W1N324_9FLAO</name>
<dbReference type="RefSeq" id="WP_111061175.1">
    <property type="nucleotide sequence ID" value="NZ_JBHUCU010000007.1"/>
</dbReference>
<dbReference type="AlphaFoldDB" id="A0A2W1N324"/>
<sequence>MKLLLLLFFGLYFTSCSKSSLGIKIIAKGTLENPASASGITHNEHGIFAIGDNVNYLFELDSHLNMLNKQALTNLPVDSNGVIPKVKKPDFEAIESMADQLYIFGSGSISPTRDHLICVDLLTKKMTSYSMTRFYQFLKSSPFLQNVALNIEALAISGTDFYLFNRGSNHIIQFSYPSFLKAIQSNSPFPTPSFYKINLPILNGSAAGFSGATIDTKSNTILFTASMENTSNAIDDGEILGSFVGVLPLTELKNNANPICKLLTSDQGTLKTKIESISISKRISPKKLRAVLVSDGDGIPSEFYQIELSW</sequence>
<reference evidence="1 2" key="1">
    <citation type="submission" date="2018-06" db="EMBL/GenBank/DDBJ databases">
        <title>The draft genome sequence of Crocinitomix sp. SM1701.</title>
        <authorList>
            <person name="Zhang X."/>
        </authorList>
    </citation>
    <scope>NUCLEOTIDE SEQUENCE [LARGE SCALE GENOMIC DNA]</scope>
    <source>
        <strain evidence="1 2">SM1701</strain>
    </source>
</reference>
<gene>
    <name evidence="1" type="ORF">DNU06_00110</name>
</gene>
<dbReference type="OrthoDB" id="6710009at2"/>
<dbReference type="EMBL" id="QKSB01000001">
    <property type="protein sequence ID" value="PZE18274.1"/>
    <property type="molecule type" value="Genomic_DNA"/>
</dbReference>
<comment type="caution">
    <text evidence="1">The sequence shown here is derived from an EMBL/GenBank/DDBJ whole genome shotgun (WGS) entry which is preliminary data.</text>
</comment>
<proteinExistence type="predicted"/>
<accession>A0A2W1N324</accession>
<evidence type="ECO:0000313" key="2">
    <source>
        <dbReference type="Proteomes" id="UP000249248"/>
    </source>
</evidence>
<protein>
    <submittedName>
        <fullName evidence="1">Uncharacterized protein</fullName>
    </submittedName>
</protein>
<keyword evidence="2" id="KW-1185">Reference proteome</keyword>
<evidence type="ECO:0000313" key="1">
    <source>
        <dbReference type="EMBL" id="PZE18274.1"/>
    </source>
</evidence>
<dbReference type="Proteomes" id="UP000249248">
    <property type="component" value="Unassembled WGS sequence"/>
</dbReference>
<dbReference type="Pfam" id="PF22000">
    <property type="entry name" value="DUF6929"/>
    <property type="match status" value="1"/>
</dbReference>